<proteinExistence type="predicted"/>
<sequence length="261" mass="29970">MNFETKIESGLQCVIRLIHRPSVQELDRDLFFKELQNTDIVEIQYSNSSGVAVLLTKLIAKCLLPSSCNGLNMHVILVNTENQFQVSQLVRVMRVEACDVLGPTDVGDMVKNILNNLRIINCYNHHQVLLTLNSLDDLLLQNKKVGLVVIDSASAYFWQNKTDLSYNSYLAKILTIIEKKISYFKVLTLYTKQFNFISKKQTREWLEIQKLVRYELSLDVNEKNLICTSRSGKNEKQISYVVDNLGIMRLVEKTNNKSSDT</sequence>
<dbReference type="Proteomes" id="UP001239111">
    <property type="component" value="Chromosome 1"/>
</dbReference>
<name>A0ACC2PI92_9HYME</name>
<protein>
    <submittedName>
        <fullName evidence="1">Uncharacterized protein</fullName>
    </submittedName>
</protein>
<evidence type="ECO:0000313" key="2">
    <source>
        <dbReference type="Proteomes" id="UP001239111"/>
    </source>
</evidence>
<keyword evidence="2" id="KW-1185">Reference proteome</keyword>
<accession>A0ACC2PI92</accession>
<evidence type="ECO:0000313" key="1">
    <source>
        <dbReference type="EMBL" id="KAJ8682741.1"/>
    </source>
</evidence>
<reference evidence="1" key="1">
    <citation type="submission" date="2023-04" db="EMBL/GenBank/DDBJ databases">
        <title>A chromosome-level genome assembly of the parasitoid wasp Eretmocerus hayati.</title>
        <authorList>
            <person name="Zhong Y."/>
            <person name="Liu S."/>
            <person name="Liu Y."/>
        </authorList>
    </citation>
    <scope>NUCLEOTIDE SEQUENCE</scope>
    <source>
        <strain evidence="1">ZJU_SS_LIU_2023</strain>
    </source>
</reference>
<comment type="caution">
    <text evidence="1">The sequence shown here is derived from an EMBL/GenBank/DDBJ whole genome shotgun (WGS) entry which is preliminary data.</text>
</comment>
<dbReference type="EMBL" id="CM056741">
    <property type="protein sequence ID" value="KAJ8682741.1"/>
    <property type="molecule type" value="Genomic_DNA"/>
</dbReference>
<gene>
    <name evidence="1" type="ORF">QAD02_018533</name>
</gene>
<organism evidence="1 2">
    <name type="scientific">Eretmocerus hayati</name>
    <dbReference type="NCBI Taxonomy" id="131215"/>
    <lineage>
        <taxon>Eukaryota</taxon>
        <taxon>Metazoa</taxon>
        <taxon>Ecdysozoa</taxon>
        <taxon>Arthropoda</taxon>
        <taxon>Hexapoda</taxon>
        <taxon>Insecta</taxon>
        <taxon>Pterygota</taxon>
        <taxon>Neoptera</taxon>
        <taxon>Endopterygota</taxon>
        <taxon>Hymenoptera</taxon>
        <taxon>Apocrita</taxon>
        <taxon>Proctotrupomorpha</taxon>
        <taxon>Chalcidoidea</taxon>
        <taxon>Aphelinidae</taxon>
        <taxon>Aphelininae</taxon>
        <taxon>Eretmocerus</taxon>
    </lineage>
</organism>